<keyword evidence="4" id="KW-1185">Reference proteome</keyword>
<dbReference type="InterPro" id="IPR003140">
    <property type="entry name" value="PLipase/COase/thioEstase"/>
</dbReference>
<dbReference type="GO" id="GO:0008474">
    <property type="term" value="F:palmitoyl-(protein) hydrolase activity"/>
    <property type="evidence" value="ECO:0007669"/>
    <property type="project" value="TreeGrafter"/>
</dbReference>
<dbReference type="PANTHER" id="PTHR10655">
    <property type="entry name" value="LYSOPHOSPHOLIPASE-RELATED"/>
    <property type="match status" value="1"/>
</dbReference>
<organism evidence="3 4">
    <name type="scientific">Stachybotrys chartarum (strain CBS 109288 / IBT 7711)</name>
    <name type="common">Toxic black mold</name>
    <name type="synonym">Stilbospora chartarum</name>
    <dbReference type="NCBI Taxonomy" id="1280523"/>
    <lineage>
        <taxon>Eukaryota</taxon>
        <taxon>Fungi</taxon>
        <taxon>Dikarya</taxon>
        <taxon>Ascomycota</taxon>
        <taxon>Pezizomycotina</taxon>
        <taxon>Sordariomycetes</taxon>
        <taxon>Hypocreomycetidae</taxon>
        <taxon>Hypocreales</taxon>
        <taxon>Stachybotryaceae</taxon>
        <taxon>Stachybotrys</taxon>
    </lineage>
</organism>
<dbReference type="AlphaFoldDB" id="A0A084BBI7"/>
<comment type="similarity">
    <text evidence="1">Belongs to the AB hydrolase superfamily. AB hydrolase 2 family.</text>
</comment>
<dbReference type="Gene3D" id="3.40.50.1820">
    <property type="entry name" value="alpha/beta hydrolase"/>
    <property type="match status" value="1"/>
</dbReference>
<gene>
    <name evidence="3" type="ORF">S7711_01271</name>
</gene>
<protein>
    <recommendedName>
        <fullName evidence="2">Phospholipase/carboxylesterase/thioesterase domain-containing protein</fullName>
    </recommendedName>
</protein>
<reference evidence="3 4" key="1">
    <citation type="journal article" date="2014" name="BMC Genomics">
        <title>Comparative genome sequencing reveals chemotype-specific gene clusters in the toxigenic black mold Stachybotrys.</title>
        <authorList>
            <person name="Semeiks J."/>
            <person name="Borek D."/>
            <person name="Otwinowski Z."/>
            <person name="Grishin N.V."/>
        </authorList>
    </citation>
    <scope>NUCLEOTIDE SEQUENCE [LARGE SCALE GENOMIC DNA]</scope>
    <source>
        <strain evidence="4">CBS 109288 / IBT 7711</strain>
    </source>
</reference>
<sequence>MALETPTAISSGSFGDAFTVEPKVRHTYTAVLLHGRGSHGQEFAEELFTTQVSDGSTLLEKLPCWKWVFPSSKELWSTAFQEEMPAWFEAHSLTDVAGHQDLQMPSIRDSVSYLNDILNKEMAKLEGKKEKVIVFGISQGAAIGMWTLLCSKVQIGAFIGASAWLPFAEDLRCHFSQSSKNSTREKIEAAEFVRIMTEGGSRSWVDTPVFLGHGIDDAYVDVEFGRQARDALTSLGMKVEWKEYQGAEQEGHWLKEPEEIDDIFQFLSKITK</sequence>
<proteinExistence type="inferred from homology"/>
<dbReference type="GO" id="GO:0052689">
    <property type="term" value="F:carboxylic ester hydrolase activity"/>
    <property type="evidence" value="ECO:0007669"/>
    <property type="project" value="TreeGrafter"/>
</dbReference>
<accession>A0A084BBI7</accession>
<feature type="domain" description="Phospholipase/carboxylesterase/thioesterase" evidence="2">
    <location>
        <begin position="16"/>
        <end position="180"/>
    </location>
</feature>
<evidence type="ECO:0000313" key="3">
    <source>
        <dbReference type="EMBL" id="KEY74916.1"/>
    </source>
</evidence>
<dbReference type="InterPro" id="IPR029058">
    <property type="entry name" value="AB_hydrolase_fold"/>
</dbReference>
<evidence type="ECO:0000259" key="2">
    <source>
        <dbReference type="Pfam" id="PF02230"/>
    </source>
</evidence>
<dbReference type="Pfam" id="PF02230">
    <property type="entry name" value="Abhydrolase_2"/>
    <property type="match status" value="2"/>
</dbReference>
<evidence type="ECO:0000313" key="4">
    <source>
        <dbReference type="Proteomes" id="UP000028045"/>
    </source>
</evidence>
<dbReference type="GO" id="GO:0005737">
    <property type="term" value="C:cytoplasm"/>
    <property type="evidence" value="ECO:0007669"/>
    <property type="project" value="TreeGrafter"/>
</dbReference>
<feature type="domain" description="Phospholipase/carboxylesterase/thioesterase" evidence="2">
    <location>
        <begin position="201"/>
        <end position="269"/>
    </location>
</feature>
<dbReference type="HOGENOM" id="CLU_049413_2_2_1"/>
<dbReference type="Proteomes" id="UP000028045">
    <property type="component" value="Unassembled WGS sequence"/>
</dbReference>
<dbReference type="EMBL" id="KL647405">
    <property type="protein sequence ID" value="KEY74916.1"/>
    <property type="molecule type" value="Genomic_DNA"/>
</dbReference>
<dbReference type="OrthoDB" id="2418081at2759"/>
<evidence type="ECO:0000256" key="1">
    <source>
        <dbReference type="ARBA" id="ARBA00006499"/>
    </source>
</evidence>
<dbReference type="PANTHER" id="PTHR10655:SF63">
    <property type="entry name" value="PHOSPHOLIPASE_CARBOXYLESTERASE_THIOESTERASE DOMAIN-CONTAINING PROTEIN"/>
    <property type="match status" value="1"/>
</dbReference>
<dbReference type="InterPro" id="IPR050565">
    <property type="entry name" value="LYPA1-2/EST-like"/>
</dbReference>
<name>A0A084BBI7_STACB</name>
<dbReference type="SUPFAM" id="SSF53474">
    <property type="entry name" value="alpha/beta-Hydrolases"/>
    <property type="match status" value="1"/>
</dbReference>